<sequence length="336" mass="38706">MSVDVRVATDDDVSRWNGYVDRSPHGTLFHEYEALRVQAEHSGATLHPLIGYKGQEPVGLFPVFEIRKQFVTTAFSPPPHLRIPYLGPAFLNMDKLKQRKRERRRQQFMDGCFDWIETELGPKYAHVRTGTTYTDSRQFKWHEYDVTPEYTYVVDLEGSREELLMTFSSDARRNITNTPEDSYEIEEGGIDAIRDITTQVRHRYESQGIRFDVPAEFVIDLYERSENGHVRPYTLSHDGEFVGGILAYEHDDTAARWLGGVRTDVDVDLPTNDLLDWAVMSDGLERGLAAYDLVGADTPRINSYKAKFNPSLRTYYSIEYGTWGMQTFAQLYNSVK</sequence>
<evidence type="ECO:0000313" key="3">
    <source>
        <dbReference type="Proteomes" id="UP001595821"/>
    </source>
</evidence>
<dbReference type="InterPro" id="IPR016181">
    <property type="entry name" value="Acyl_CoA_acyltransferase"/>
</dbReference>
<dbReference type="RefSeq" id="WP_246969325.1">
    <property type="nucleotide sequence ID" value="NZ_CP095397.1"/>
</dbReference>
<dbReference type="Pfam" id="PF13480">
    <property type="entry name" value="Acetyltransf_6"/>
    <property type="match status" value="1"/>
</dbReference>
<comment type="caution">
    <text evidence="2">The sequence shown here is derived from an EMBL/GenBank/DDBJ whole genome shotgun (WGS) entry which is preliminary data.</text>
</comment>
<dbReference type="EMBL" id="JBHSDJ010000028">
    <property type="protein sequence ID" value="MFC4247058.1"/>
    <property type="molecule type" value="Genomic_DNA"/>
</dbReference>
<dbReference type="AlphaFoldDB" id="A0ABD5NY87"/>
<accession>A0ABD5NY87</accession>
<evidence type="ECO:0000259" key="1">
    <source>
        <dbReference type="Pfam" id="PF13480"/>
    </source>
</evidence>
<feature type="domain" description="BioF2-like acetyltransferase" evidence="1">
    <location>
        <begin position="177"/>
        <end position="299"/>
    </location>
</feature>
<dbReference type="PANTHER" id="PTHR36174">
    <property type="entry name" value="LIPID II:GLYCINE GLYCYLTRANSFERASE"/>
    <property type="match status" value="1"/>
</dbReference>
<reference evidence="2 3" key="1">
    <citation type="journal article" date="2014" name="Int. J. Syst. Evol. Microbiol.">
        <title>Complete genome sequence of Corynebacterium casei LMG S-19264T (=DSM 44701T), isolated from a smear-ripened cheese.</title>
        <authorList>
            <consortium name="US DOE Joint Genome Institute (JGI-PGF)"/>
            <person name="Walter F."/>
            <person name="Albersmeier A."/>
            <person name="Kalinowski J."/>
            <person name="Ruckert C."/>
        </authorList>
    </citation>
    <scope>NUCLEOTIDE SEQUENCE [LARGE SCALE GENOMIC DNA]</scope>
    <source>
        <strain evidence="2 3">IBRC-M 10912</strain>
    </source>
</reference>
<evidence type="ECO:0000313" key="2">
    <source>
        <dbReference type="EMBL" id="MFC4247058.1"/>
    </source>
</evidence>
<dbReference type="Gene3D" id="3.40.630.30">
    <property type="match status" value="1"/>
</dbReference>
<dbReference type="Proteomes" id="UP001595821">
    <property type="component" value="Unassembled WGS sequence"/>
</dbReference>
<dbReference type="SUPFAM" id="SSF55729">
    <property type="entry name" value="Acyl-CoA N-acyltransferases (Nat)"/>
    <property type="match status" value="1"/>
</dbReference>
<dbReference type="InterPro" id="IPR050644">
    <property type="entry name" value="PG_Glycine_Bridge_Synth"/>
</dbReference>
<proteinExistence type="predicted"/>
<dbReference type="GeneID" id="71855375"/>
<protein>
    <submittedName>
        <fullName evidence="2">Lipid II:glycine glycyltransferase FemX</fullName>
    </submittedName>
</protein>
<dbReference type="InterPro" id="IPR038740">
    <property type="entry name" value="BioF2-like_GNAT_dom"/>
</dbReference>
<dbReference type="PANTHER" id="PTHR36174:SF1">
    <property type="entry name" value="LIPID II:GLYCINE GLYCYLTRANSFERASE"/>
    <property type="match status" value="1"/>
</dbReference>
<name>A0ABD5NY87_9EURY</name>
<organism evidence="2 3">
    <name type="scientific">Natribaculum luteum</name>
    <dbReference type="NCBI Taxonomy" id="1586232"/>
    <lineage>
        <taxon>Archaea</taxon>
        <taxon>Methanobacteriati</taxon>
        <taxon>Methanobacteriota</taxon>
        <taxon>Stenosarchaea group</taxon>
        <taxon>Halobacteria</taxon>
        <taxon>Halobacteriales</taxon>
        <taxon>Natrialbaceae</taxon>
        <taxon>Natribaculum</taxon>
    </lineage>
</organism>
<gene>
    <name evidence="2" type="ORF">ACFOZ7_08615</name>
</gene>